<dbReference type="Proteomes" id="UP000306102">
    <property type="component" value="Unassembled WGS sequence"/>
</dbReference>
<dbReference type="EMBL" id="SDRB02013315">
    <property type="protein sequence ID" value="THF95237.1"/>
    <property type="molecule type" value="Genomic_DNA"/>
</dbReference>
<gene>
    <name evidence="1" type="ORF">TEA_019892</name>
</gene>
<dbReference type="AlphaFoldDB" id="A0A4S4CZV1"/>
<comment type="caution">
    <text evidence="1">The sequence shown here is derived from an EMBL/GenBank/DDBJ whole genome shotgun (WGS) entry which is preliminary data.</text>
</comment>
<accession>A0A4S4CZV1</accession>
<evidence type="ECO:0000313" key="1">
    <source>
        <dbReference type="EMBL" id="THF95237.1"/>
    </source>
</evidence>
<keyword evidence="2" id="KW-1185">Reference proteome</keyword>
<evidence type="ECO:0000313" key="2">
    <source>
        <dbReference type="Proteomes" id="UP000306102"/>
    </source>
</evidence>
<proteinExistence type="predicted"/>
<protein>
    <submittedName>
        <fullName evidence="1">Uncharacterized protein</fullName>
    </submittedName>
</protein>
<organism evidence="1 2">
    <name type="scientific">Camellia sinensis var. sinensis</name>
    <name type="common">China tea</name>
    <dbReference type="NCBI Taxonomy" id="542762"/>
    <lineage>
        <taxon>Eukaryota</taxon>
        <taxon>Viridiplantae</taxon>
        <taxon>Streptophyta</taxon>
        <taxon>Embryophyta</taxon>
        <taxon>Tracheophyta</taxon>
        <taxon>Spermatophyta</taxon>
        <taxon>Magnoliopsida</taxon>
        <taxon>eudicotyledons</taxon>
        <taxon>Gunneridae</taxon>
        <taxon>Pentapetalae</taxon>
        <taxon>asterids</taxon>
        <taxon>Ericales</taxon>
        <taxon>Theaceae</taxon>
        <taxon>Camellia</taxon>
    </lineage>
</organism>
<reference evidence="1 2" key="1">
    <citation type="journal article" date="2018" name="Proc. Natl. Acad. Sci. U.S.A.">
        <title>Draft genome sequence of Camellia sinensis var. sinensis provides insights into the evolution of the tea genome and tea quality.</title>
        <authorList>
            <person name="Wei C."/>
            <person name="Yang H."/>
            <person name="Wang S."/>
            <person name="Zhao J."/>
            <person name="Liu C."/>
            <person name="Gao L."/>
            <person name="Xia E."/>
            <person name="Lu Y."/>
            <person name="Tai Y."/>
            <person name="She G."/>
            <person name="Sun J."/>
            <person name="Cao H."/>
            <person name="Tong W."/>
            <person name="Gao Q."/>
            <person name="Li Y."/>
            <person name="Deng W."/>
            <person name="Jiang X."/>
            <person name="Wang W."/>
            <person name="Chen Q."/>
            <person name="Zhang S."/>
            <person name="Li H."/>
            <person name="Wu J."/>
            <person name="Wang P."/>
            <person name="Li P."/>
            <person name="Shi C."/>
            <person name="Zheng F."/>
            <person name="Jian J."/>
            <person name="Huang B."/>
            <person name="Shan D."/>
            <person name="Shi M."/>
            <person name="Fang C."/>
            <person name="Yue Y."/>
            <person name="Li F."/>
            <person name="Li D."/>
            <person name="Wei S."/>
            <person name="Han B."/>
            <person name="Jiang C."/>
            <person name="Yin Y."/>
            <person name="Xia T."/>
            <person name="Zhang Z."/>
            <person name="Bennetzen J.L."/>
            <person name="Zhao S."/>
            <person name="Wan X."/>
        </authorList>
    </citation>
    <scope>NUCLEOTIDE SEQUENCE [LARGE SCALE GENOMIC DNA]</scope>
    <source>
        <strain evidence="2">cv. Shuchazao</strain>
        <tissue evidence="1">Leaf</tissue>
    </source>
</reference>
<name>A0A4S4CZV1_CAMSN</name>
<sequence>MKTYGFQKKMKKKIEKMEKKCKQSLAIACDRDISQSDSISFELNPLKQGKARVDRYQTVLTNGRRAGSLAINSLQLQLQLQLQLDGISDAWSSGEHSAQCPSQEASRRYFSTPLSSQKRLICYFGRITVDSSHLRLRSSSEGGFFG</sequence>